<dbReference type="InterPro" id="IPR011992">
    <property type="entry name" value="EF-hand-dom_pair"/>
</dbReference>
<keyword evidence="3" id="KW-0106">Calcium</keyword>
<keyword evidence="1" id="KW-0479">Metal-binding</keyword>
<dbReference type="PROSITE" id="PS50222">
    <property type="entry name" value="EF_HAND_2"/>
    <property type="match status" value="3"/>
</dbReference>
<feature type="domain" description="EF-hand" evidence="5">
    <location>
        <begin position="40"/>
        <end position="74"/>
    </location>
</feature>
<dbReference type="PANTHER" id="PTHR45942">
    <property type="entry name" value="PROTEIN PHOSPATASE 3 REGULATORY SUBUNIT B ALPHA ISOFORM TYPE 1"/>
    <property type="match status" value="1"/>
</dbReference>
<evidence type="ECO:0000259" key="5">
    <source>
        <dbReference type="PROSITE" id="PS50222"/>
    </source>
</evidence>
<organism evidence="6">
    <name type="scientific">Paramoeba aestuarina</name>
    <dbReference type="NCBI Taxonomy" id="180227"/>
    <lineage>
        <taxon>Eukaryota</taxon>
        <taxon>Amoebozoa</taxon>
        <taxon>Discosea</taxon>
        <taxon>Flabellinia</taxon>
        <taxon>Dactylopodida</taxon>
        <taxon>Paramoebidae</taxon>
        <taxon>Paramoeba</taxon>
    </lineage>
</organism>
<dbReference type="EMBL" id="HBKR01024010">
    <property type="protein sequence ID" value="CAE2315406.1"/>
    <property type="molecule type" value="Transcribed_RNA"/>
</dbReference>
<dbReference type="InterPro" id="IPR002048">
    <property type="entry name" value="EF_hand_dom"/>
</dbReference>
<dbReference type="Pfam" id="PF13499">
    <property type="entry name" value="EF-hand_7"/>
    <property type="match status" value="2"/>
</dbReference>
<sequence>MADIDNFQLPPGKTPRSSAHALKAKESVPQYVTSVYDAEAVNKLIDRFFFEMDKDRSGALETEEFKDMLQTIGIQDEKIAEQYFKAWDEDKDGKVDFQEFITGLTTLHGAEDDRLGMAFKVYDLDGNGMIDRDEMSTILKRSLKFSHPELGPAEISTIVLDLFRSAGVDPDDELNLEQFKQGVRSKKIVADCFRPTQSLLGKKQQERRSSVGNALWYKDL</sequence>
<dbReference type="PRINTS" id="PR00450">
    <property type="entry name" value="RECOVERIN"/>
</dbReference>
<dbReference type="SMART" id="SM00054">
    <property type="entry name" value="EFh"/>
    <property type="match status" value="4"/>
</dbReference>
<keyword evidence="2" id="KW-0677">Repeat</keyword>
<proteinExistence type="predicted"/>
<gene>
    <name evidence="6" type="ORF">NAES01612_LOCUS15753</name>
</gene>
<evidence type="ECO:0000256" key="3">
    <source>
        <dbReference type="ARBA" id="ARBA00022837"/>
    </source>
</evidence>
<dbReference type="Gene3D" id="1.10.238.10">
    <property type="entry name" value="EF-hand"/>
    <property type="match status" value="1"/>
</dbReference>
<evidence type="ECO:0000256" key="4">
    <source>
        <dbReference type="SAM" id="MobiDB-lite"/>
    </source>
</evidence>
<dbReference type="CDD" id="cd00051">
    <property type="entry name" value="EFh"/>
    <property type="match status" value="1"/>
</dbReference>
<dbReference type="GO" id="GO:0005509">
    <property type="term" value="F:calcium ion binding"/>
    <property type="evidence" value="ECO:0007669"/>
    <property type="project" value="InterPro"/>
</dbReference>
<evidence type="ECO:0000256" key="1">
    <source>
        <dbReference type="ARBA" id="ARBA00022723"/>
    </source>
</evidence>
<evidence type="ECO:0000313" key="6">
    <source>
        <dbReference type="EMBL" id="CAE2315406.1"/>
    </source>
</evidence>
<name>A0A7S4L576_9EUKA</name>
<feature type="region of interest" description="Disordered" evidence="4">
    <location>
        <begin position="1"/>
        <end position="21"/>
    </location>
</feature>
<evidence type="ECO:0000256" key="2">
    <source>
        <dbReference type="ARBA" id="ARBA00022737"/>
    </source>
</evidence>
<dbReference type="PROSITE" id="PS00018">
    <property type="entry name" value="EF_HAND_1"/>
    <property type="match status" value="2"/>
</dbReference>
<dbReference type="InterPro" id="IPR018247">
    <property type="entry name" value="EF_Hand_1_Ca_BS"/>
</dbReference>
<accession>A0A7S4L576</accession>
<protein>
    <recommendedName>
        <fullName evidence="5">EF-hand domain-containing protein</fullName>
    </recommendedName>
</protein>
<dbReference type="AlphaFoldDB" id="A0A7S4L576"/>
<reference evidence="6" key="1">
    <citation type="submission" date="2021-01" db="EMBL/GenBank/DDBJ databases">
        <authorList>
            <person name="Corre E."/>
            <person name="Pelletier E."/>
            <person name="Niang G."/>
            <person name="Scheremetjew M."/>
            <person name="Finn R."/>
            <person name="Kale V."/>
            <person name="Holt S."/>
            <person name="Cochrane G."/>
            <person name="Meng A."/>
            <person name="Brown T."/>
            <person name="Cohen L."/>
        </authorList>
    </citation>
    <scope>NUCLEOTIDE SEQUENCE</scope>
    <source>
        <strain evidence="6">SoJaBio B1-5/56/2</strain>
    </source>
</reference>
<feature type="domain" description="EF-hand" evidence="5">
    <location>
        <begin position="111"/>
        <end position="145"/>
    </location>
</feature>
<feature type="domain" description="EF-hand" evidence="5">
    <location>
        <begin position="75"/>
        <end position="110"/>
    </location>
</feature>
<dbReference type="SUPFAM" id="SSF47473">
    <property type="entry name" value="EF-hand"/>
    <property type="match status" value="1"/>
</dbReference>